<dbReference type="PROSITE" id="PS51915">
    <property type="entry name" value="ZAD"/>
    <property type="match status" value="1"/>
</dbReference>
<dbReference type="FunFam" id="3.30.160.60:FF:001498">
    <property type="entry name" value="Zinc finger protein 404"/>
    <property type="match status" value="1"/>
</dbReference>
<evidence type="ECO:0000256" key="3">
    <source>
        <dbReference type="ARBA" id="ARBA00022737"/>
    </source>
</evidence>
<dbReference type="SMART" id="SM00355">
    <property type="entry name" value="ZnF_C2H2"/>
    <property type="match status" value="10"/>
</dbReference>
<sequence length="716" mass="83387">MKEGVKMLLMYDDNVSEINLPYKLAQITSIKIDQFDGLPNMLCPKCAYRTNALYDFRLEVQESDKKFRMMQESDKKFRMMQETKINTLKREQLNAKEEKSDVQKDLSLELNISSDIKSDPTDTFEFVNVKTTDEIDQQQYEIVPQLVENNEDDKENDESQLNDVYYNIIESNEDQMDVQMMKTELPEDISKILTENVTIMYVPKSTIESMSVENTLTLDPEQEEIINDNNTFISEVEILTEETEEASNNVCISSPVEPNAIKKNKCTYSKQQNVTSVIKVEKQEKYYNDMIQNGDKEETKLNESSSNIEFKVENSDESDSDYFVDDKDNILGSVSDAIIRIKEFKRENGTEYQCTLCLQNHNQLTSVLLHTVENHVPSNGPFFCMVCEKDCKNRRELRTHVKTHTGELPYSCFLCKKAYNRKRYLKRHMACHPNFSRHRCLKCGCRFKSKSELDSHATTHDIVAPFACNQCTRVFNHKGNYKRHLISHLDPQGLHLPKYPCTYCNKRFPNNRTLQTHIRVHTGEKPFKCDVCHKSFSQRGNLLNHSKIHWNPRSYTCEVCGKSFNQRATLRDHALLHTGEKPHICNVCGKAFTVSAALRRHMFNHVDVRPFNCDNCGMGFIGKYDLRRHMRVHENRPKEKRKKNTKTTNFLQQKSEESHVALEESKTETVLIEIEEELLSQNIIQTIPQIESEKENEDALFNLQSYSVIYTTEDRS</sequence>
<feature type="domain" description="C2H2-type" evidence="11">
    <location>
        <begin position="410"/>
        <end position="432"/>
    </location>
</feature>
<evidence type="ECO:0000256" key="6">
    <source>
        <dbReference type="ARBA" id="ARBA00023015"/>
    </source>
</evidence>
<keyword evidence="6" id="KW-0805">Transcription regulation</keyword>
<accession>A0A151WML4</accession>
<feature type="domain" description="C2H2-type" evidence="11">
    <location>
        <begin position="583"/>
        <end position="610"/>
    </location>
</feature>
<keyword evidence="5" id="KW-0862">Zinc</keyword>
<evidence type="ECO:0000313" key="14">
    <source>
        <dbReference type="Proteomes" id="UP000075809"/>
    </source>
</evidence>
<dbReference type="SUPFAM" id="SSF57716">
    <property type="entry name" value="Glucocorticoid receptor-like (DNA-binding domain)"/>
    <property type="match status" value="1"/>
</dbReference>
<proteinExistence type="predicted"/>
<feature type="domain" description="C2H2-type" evidence="11">
    <location>
        <begin position="555"/>
        <end position="582"/>
    </location>
</feature>
<dbReference type="GO" id="GO:0000981">
    <property type="term" value="F:DNA-binding transcription factor activity, RNA polymerase II-specific"/>
    <property type="evidence" value="ECO:0007669"/>
    <property type="project" value="TreeGrafter"/>
</dbReference>
<dbReference type="GO" id="GO:0032502">
    <property type="term" value="P:developmental process"/>
    <property type="evidence" value="ECO:0007669"/>
    <property type="project" value="UniProtKB-ARBA"/>
</dbReference>
<evidence type="ECO:0000256" key="7">
    <source>
        <dbReference type="ARBA" id="ARBA00023163"/>
    </source>
</evidence>
<dbReference type="Gene3D" id="3.30.160.60">
    <property type="entry name" value="Classic Zinc Finger"/>
    <property type="match status" value="8"/>
</dbReference>
<feature type="domain" description="C2H2-type" evidence="11">
    <location>
        <begin position="527"/>
        <end position="554"/>
    </location>
</feature>
<feature type="domain" description="ZAD" evidence="12">
    <location>
        <begin position="1"/>
        <end position="70"/>
    </location>
</feature>
<evidence type="ECO:0000256" key="8">
    <source>
        <dbReference type="ARBA" id="ARBA00023242"/>
    </source>
</evidence>
<dbReference type="FunFam" id="3.30.160.60:FF:000100">
    <property type="entry name" value="Zinc finger 45-like"/>
    <property type="match status" value="1"/>
</dbReference>
<keyword evidence="2" id="KW-0479">Metal-binding</keyword>
<dbReference type="GO" id="GO:0003677">
    <property type="term" value="F:DNA binding"/>
    <property type="evidence" value="ECO:0007669"/>
    <property type="project" value="UniProtKB-KW"/>
</dbReference>
<dbReference type="PROSITE" id="PS00028">
    <property type="entry name" value="ZINC_FINGER_C2H2_1"/>
    <property type="match status" value="9"/>
</dbReference>
<dbReference type="Gene3D" id="3.40.1800.20">
    <property type="match status" value="1"/>
</dbReference>
<protein>
    <submittedName>
        <fullName evidence="13">Uncharacterized protein</fullName>
    </submittedName>
</protein>
<gene>
    <name evidence="13" type="ORF">ALC60_12000</name>
</gene>
<dbReference type="EMBL" id="KQ982944">
    <property type="protein sequence ID" value="KYQ48945.1"/>
    <property type="molecule type" value="Genomic_DNA"/>
</dbReference>
<dbReference type="PROSITE" id="PS50157">
    <property type="entry name" value="ZINC_FINGER_C2H2_2"/>
    <property type="match status" value="9"/>
</dbReference>
<feature type="domain" description="C2H2-type" evidence="11">
    <location>
        <begin position="499"/>
        <end position="526"/>
    </location>
</feature>
<dbReference type="PANTHER" id="PTHR24394">
    <property type="entry name" value="ZINC FINGER PROTEIN"/>
    <property type="match status" value="1"/>
</dbReference>
<evidence type="ECO:0000259" key="11">
    <source>
        <dbReference type="PROSITE" id="PS50157"/>
    </source>
</evidence>
<dbReference type="PANTHER" id="PTHR24394:SF48">
    <property type="entry name" value="ZINC FINGER PROTEIN 771"/>
    <property type="match status" value="1"/>
</dbReference>
<reference evidence="13 14" key="1">
    <citation type="submission" date="2015-09" db="EMBL/GenBank/DDBJ databases">
        <title>Trachymyrmex zeteki WGS genome.</title>
        <authorList>
            <person name="Nygaard S."/>
            <person name="Hu H."/>
            <person name="Boomsma J."/>
            <person name="Zhang G."/>
        </authorList>
    </citation>
    <scope>NUCLEOTIDE SEQUENCE [LARGE SCALE GENOMIC DNA]</scope>
    <source>
        <strain evidence="13">Tzet28-1</strain>
        <tissue evidence="13">Whole body</tissue>
    </source>
</reference>
<evidence type="ECO:0000256" key="10">
    <source>
        <dbReference type="PROSITE-ProRule" id="PRU01263"/>
    </source>
</evidence>
<keyword evidence="4 9" id="KW-0863">Zinc-finger</keyword>
<feature type="domain" description="C2H2-type" evidence="11">
    <location>
        <begin position="466"/>
        <end position="493"/>
    </location>
</feature>
<dbReference type="CDD" id="cd20805">
    <property type="entry name" value="C1_DGK_rpt2"/>
    <property type="match status" value="1"/>
</dbReference>
<feature type="domain" description="C2H2-type" evidence="11">
    <location>
        <begin position="611"/>
        <end position="638"/>
    </location>
</feature>
<dbReference type="GO" id="GO:0005634">
    <property type="term" value="C:nucleus"/>
    <property type="evidence" value="ECO:0007669"/>
    <property type="project" value="UniProtKB-SubCell"/>
</dbReference>
<evidence type="ECO:0000256" key="9">
    <source>
        <dbReference type="PROSITE-ProRule" id="PRU00042"/>
    </source>
</evidence>
<dbReference type="InterPro" id="IPR012934">
    <property type="entry name" value="Znf_AD"/>
</dbReference>
<dbReference type="Proteomes" id="UP000075809">
    <property type="component" value="Unassembled WGS sequence"/>
</dbReference>
<keyword evidence="14" id="KW-1185">Reference proteome</keyword>
<dbReference type="GO" id="GO:0008270">
    <property type="term" value="F:zinc ion binding"/>
    <property type="evidence" value="ECO:0007669"/>
    <property type="project" value="UniProtKB-KW"/>
</dbReference>
<keyword evidence="3" id="KW-0677">Repeat</keyword>
<dbReference type="Pfam" id="PF00096">
    <property type="entry name" value="zf-C2H2"/>
    <property type="match status" value="6"/>
</dbReference>
<feature type="domain" description="C2H2-type" evidence="11">
    <location>
        <begin position="382"/>
        <end position="409"/>
    </location>
</feature>
<evidence type="ECO:0000256" key="5">
    <source>
        <dbReference type="ARBA" id="ARBA00022833"/>
    </source>
</evidence>
<evidence type="ECO:0000256" key="2">
    <source>
        <dbReference type="ARBA" id="ARBA00022723"/>
    </source>
</evidence>
<evidence type="ECO:0000256" key="4">
    <source>
        <dbReference type="ARBA" id="ARBA00022771"/>
    </source>
</evidence>
<dbReference type="InterPro" id="IPR036236">
    <property type="entry name" value="Znf_C2H2_sf"/>
</dbReference>
<dbReference type="FunFam" id="3.30.160.60:FF:000446">
    <property type="entry name" value="Zinc finger protein"/>
    <property type="match status" value="1"/>
</dbReference>
<evidence type="ECO:0000256" key="1">
    <source>
        <dbReference type="ARBA" id="ARBA00004123"/>
    </source>
</evidence>
<dbReference type="Pfam" id="PF07776">
    <property type="entry name" value="zf-AD"/>
    <property type="match status" value="1"/>
</dbReference>
<name>A0A151WML4_9HYME</name>
<dbReference type="STRING" id="64791.A0A151WML4"/>
<dbReference type="FunFam" id="3.30.160.60:FF:001289">
    <property type="entry name" value="Zinc finger protein 574"/>
    <property type="match status" value="2"/>
</dbReference>
<dbReference type="SUPFAM" id="SSF57667">
    <property type="entry name" value="beta-beta-alpha zinc fingers"/>
    <property type="match status" value="5"/>
</dbReference>
<organism evidence="13 14">
    <name type="scientific">Mycetomoellerius zeteki</name>
    <dbReference type="NCBI Taxonomy" id="64791"/>
    <lineage>
        <taxon>Eukaryota</taxon>
        <taxon>Metazoa</taxon>
        <taxon>Ecdysozoa</taxon>
        <taxon>Arthropoda</taxon>
        <taxon>Hexapoda</taxon>
        <taxon>Insecta</taxon>
        <taxon>Pterygota</taxon>
        <taxon>Neoptera</taxon>
        <taxon>Endopterygota</taxon>
        <taxon>Hymenoptera</taxon>
        <taxon>Apocrita</taxon>
        <taxon>Aculeata</taxon>
        <taxon>Formicoidea</taxon>
        <taxon>Formicidae</taxon>
        <taxon>Myrmicinae</taxon>
        <taxon>Mycetomoellerius</taxon>
    </lineage>
</organism>
<evidence type="ECO:0000313" key="13">
    <source>
        <dbReference type="EMBL" id="KYQ48945.1"/>
    </source>
</evidence>
<dbReference type="AlphaFoldDB" id="A0A151WML4"/>
<keyword evidence="7" id="KW-0804">Transcription</keyword>
<dbReference type="InterPro" id="IPR013087">
    <property type="entry name" value="Znf_C2H2_type"/>
</dbReference>
<comment type="subcellular location">
    <subcellularLocation>
        <location evidence="1">Nucleus</location>
    </subcellularLocation>
</comment>
<keyword evidence="8" id="KW-0539">Nucleus</keyword>
<comment type="caution">
    <text evidence="10">Lacks conserved residue(s) required for the propagation of feature annotation.</text>
</comment>
<evidence type="ECO:0000259" key="12">
    <source>
        <dbReference type="PROSITE" id="PS51915"/>
    </source>
</evidence>
<dbReference type="FunFam" id="3.30.160.60:FF:000202">
    <property type="entry name" value="Zinc finger protein 574"/>
    <property type="match status" value="1"/>
</dbReference>
<feature type="domain" description="C2H2-type" evidence="11">
    <location>
        <begin position="438"/>
        <end position="465"/>
    </location>
</feature>